<evidence type="ECO:0000256" key="1">
    <source>
        <dbReference type="ARBA" id="ARBA00023015"/>
    </source>
</evidence>
<dbReference type="PANTHER" id="PTHR30055">
    <property type="entry name" value="HTH-TYPE TRANSCRIPTIONAL REGULATOR RUTR"/>
    <property type="match status" value="1"/>
</dbReference>
<dbReference type="SUPFAM" id="SSF46689">
    <property type="entry name" value="Homeodomain-like"/>
    <property type="match status" value="1"/>
</dbReference>
<sequence length="243" mass="27249">MKTCRRRDRWPVRDPDFRAKLLKHDDCPTNIYRSVNLYHCVDMAIPKRTERSRILILDAADAAFREKGFAATSVEEIAIRAGLTRKTVYNLFATKDEIALQLIARVEANDAPYRVRIGAGEDVFSLLECVFLDSGHWCLANPSLARLVLAPAERPSLEPPPDRSSFQRLVRDILVLGQHQGVIRRDDDPNFMALVLLGIYGQAMLSALSRGQFSQDEIRHIIRIVVEGIGERSSQGGALPGKS</sequence>
<comment type="caution">
    <text evidence="6">The sequence shown here is derived from an EMBL/GenBank/DDBJ whole genome shotgun (WGS) entry which is preliminary data.</text>
</comment>
<dbReference type="Gene3D" id="1.10.357.10">
    <property type="entry name" value="Tetracycline Repressor, domain 2"/>
    <property type="match status" value="1"/>
</dbReference>
<protein>
    <submittedName>
        <fullName evidence="6">AcrR family transcriptional regulator</fullName>
    </submittedName>
</protein>
<dbReference type="Proteomes" id="UP001238496">
    <property type="component" value="Unassembled WGS sequence"/>
</dbReference>
<accession>A0ABU0G8R8</accession>
<keyword evidence="2 4" id="KW-0238">DNA-binding</keyword>
<evidence type="ECO:0000259" key="5">
    <source>
        <dbReference type="PROSITE" id="PS50977"/>
    </source>
</evidence>
<dbReference type="Pfam" id="PF00440">
    <property type="entry name" value="TetR_N"/>
    <property type="match status" value="1"/>
</dbReference>
<evidence type="ECO:0000313" key="6">
    <source>
        <dbReference type="EMBL" id="MDQ0421740.1"/>
    </source>
</evidence>
<dbReference type="RefSeq" id="WP_307373653.1">
    <property type="nucleotide sequence ID" value="NZ_JAUSUW010000007.1"/>
</dbReference>
<reference evidence="6 7" key="1">
    <citation type="submission" date="2023-07" db="EMBL/GenBank/DDBJ databases">
        <title>Genomic Encyclopedia of Type Strains, Phase IV (KMG-IV): sequencing the most valuable type-strain genomes for metagenomic binning, comparative biology and taxonomic classification.</title>
        <authorList>
            <person name="Goeker M."/>
        </authorList>
    </citation>
    <scope>NUCLEOTIDE SEQUENCE [LARGE SCALE GENOMIC DNA]</scope>
    <source>
        <strain evidence="6 7">DSM 1111</strain>
    </source>
</reference>
<feature type="domain" description="HTH tetR-type" evidence="5">
    <location>
        <begin position="50"/>
        <end position="110"/>
    </location>
</feature>
<dbReference type="InterPro" id="IPR009057">
    <property type="entry name" value="Homeodomain-like_sf"/>
</dbReference>
<name>A0ABU0G8R8_9HYPH</name>
<dbReference type="InterPro" id="IPR001647">
    <property type="entry name" value="HTH_TetR"/>
</dbReference>
<dbReference type="InterPro" id="IPR036271">
    <property type="entry name" value="Tet_transcr_reg_TetR-rel_C_sf"/>
</dbReference>
<dbReference type="PRINTS" id="PR00455">
    <property type="entry name" value="HTHTETR"/>
</dbReference>
<keyword evidence="1" id="KW-0805">Transcription regulation</keyword>
<dbReference type="PANTHER" id="PTHR30055:SF234">
    <property type="entry name" value="HTH-TYPE TRANSCRIPTIONAL REGULATOR BETI"/>
    <property type="match status" value="1"/>
</dbReference>
<feature type="DNA-binding region" description="H-T-H motif" evidence="4">
    <location>
        <begin position="73"/>
        <end position="92"/>
    </location>
</feature>
<evidence type="ECO:0000256" key="4">
    <source>
        <dbReference type="PROSITE-ProRule" id="PRU00335"/>
    </source>
</evidence>
<dbReference type="InterPro" id="IPR050109">
    <property type="entry name" value="HTH-type_TetR-like_transc_reg"/>
</dbReference>
<keyword evidence="7" id="KW-1185">Reference proteome</keyword>
<keyword evidence="3" id="KW-0804">Transcription</keyword>
<dbReference type="EMBL" id="JAUSUW010000007">
    <property type="protein sequence ID" value="MDQ0421740.1"/>
    <property type="molecule type" value="Genomic_DNA"/>
</dbReference>
<dbReference type="SUPFAM" id="SSF48498">
    <property type="entry name" value="Tetracyclin repressor-like, C-terminal domain"/>
    <property type="match status" value="1"/>
</dbReference>
<evidence type="ECO:0000256" key="3">
    <source>
        <dbReference type="ARBA" id="ARBA00023163"/>
    </source>
</evidence>
<gene>
    <name evidence="6" type="ORF">J2045_002780</name>
</gene>
<evidence type="ECO:0000256" key="2">
    <source>
        <dbReference type="ARBA" id="ARBA00023125"/>
    </source>
</evidence>
<organism evidence="6 7">
    <name type="scientific">Peteryoungia aggregata LMG 23059</name>
    <dbReference type="NCBI Taxonomy" id="1368425"/>
    <lineage>
        <taxon>Bacteria</taxon>
        <taxon>Pseudomonadati</taxon>
        <taxon>Pseudomonadota</taxon>
        <taxon>Alphaproteobacteria</taxon>
        <taxon>Hyphomicrobiales</taxon>
        <taxon>Rhizobiaceae</taxon>
        <taxon>Peteryoungia</taxon>
    </lineage>
</organism>
<evidence type="ECO:0000313" key="7">
    <source>
        <dbReference type="Proteomes" id="UP001238496"/>
    </source>
</evidence>
<proteinExistence type="predicted"/>
<dbReference type="PROSITE" id="PS50977">
    <property type="entry name" value="HTH_TETR_2"/>
    <property type="match status" value="1"/>
</dbReference>